<dbReference type="InterPro" id="IPR023168">
    <property type="entry name" value="GatB_Yqey_C_2"/>
</dbReference>
<dbReference type="SMART" id="SM00845">
    <property type="entry name" value="GatB_Yqey"/>
    <property type="match status" value="1"/>
</dbReference>
<dbReference type="PANTHER" id="PTHR11659">
    <property type="entry name" value="GLUTAMYL-TRNA GLN AMIDOTRANSFERASE SUBUNIT B MITOCHONDRIAL AND PROKARYOTIC PET112-RELATED"/>
    <property type="match status" value="1"/>
</dbReference>
<dbReference type="InterPro" id="IPR014746">
    <property type="entry name" value="Gln_synth/guanido_kin_cat_dom"/>
</dbReference>
<protein>
    <recommendedName>
        <fullName evidence="10">Aspartyl/glutamyl-tRNA(Asn/Gln) amidotransferase subunit B</fullName>
        <shortName evidence="10">Asp/Glu-ADT subunit B</shortName>
        <ecNumber evidence="10">6.3.5.-</ecNumber>
    </recommendedName>
</protein>
<dbReference type="NCBIfam" id="NF004014">
    <property type="entry name" value="PRK05477.1-4"/>
    <property type="match status" value="1"/>
</dbReference>
<dbReference type="InterPro" id="IPR017958">
    <property type="entry name" value="Gln-tRNA_amidoTrfase_suB_CS"/>
</dbReference>
<feature type="domain" description="Asn/Gln amidotransferase" evidence="11">
    <location>
        <begin position="322"/>
        <end position="467"/>
    </location>
</feature>
<dbReference type="SUPFAM" id="SSF89095">
    <property type="entry name" value="GatB/YqeY motif"/>
    <property type="match status" value="1"/>
</dbReference>
<evidence type="ECO:0000256" key="3">
    <source>
        <dbReference type="ARBA" id="ARBA00022598"/>
    </source>
</evidence>
<keyword evidence="5 10" id="KW-0067">ATP-binding</keyword>
<dbReference type="GO" id="GO:0070681">
    <property type="term" value="P:glutaminyl-tRNAGln biosynthesis via transamidation"/>
    <property type="evidence" value="ECO:0007669"/>
    <property type="project" value="TreeGrafter"/>
</dbReference>
<evidence type="ECO:0000256" key="1">
    <source>
        <dbReference type="ARBA" id="ARBA00005306"/>
    </source>
</evidence>
<evidence type="ECO:0000256" key="4">
    <source>
        <dbReference type="ARBA" id="ARBA00022741"/>
    </source>
</evidence>
<dbReference type="Gene3D" id="1.10.10.410">
    <property type="match status" value="1"/>
</dbReference>
<evidence type="ECO:0000313" key="12">
    <source>
        <dbReference type="EMBL" id="MBZ4195194.1"/>
    </source>
</evidence>
<dbReference type="NCBIfam" id="TIGR00133">
    <property type="entry name" value="gatB"/>
    <property type="match status" value="1"/>
</dbReference>
<dbReference type="Proteomes" id="UP000772186">
    <property type="component" value="Unassembled WGS sequence"/>
</dbReference>
<evidence type="ECO:0000256" key="6">
    <source>
        <dbReference type="ARBA" id="ARBA00022917"/>
    </source>
</evidence>
<dbReference type="EC" id="6.3.5.-" evidence="10"/>
<evidence type="ECO:0000256" key="2">
    <source>
        <dbReference type="ARBA" id="ARBA00011123"/>
    </source>
</evidence>
<keyword evidence="13" id="KW-1185">Reference proteome</keyword>
<dbReference type="InterPro" id="IPR018027">
    <property type="entry name" value="Asn/Gln_amidotransferase"/>
</dbReference>
<keyword evidence="4 10" id="KW-0547">Nucleotide-binding</keyword>
<dbReference type="PROSITE" id="PS01234">
    <property type="entry name" value="GATB"/>
    <property type="match status" value="1"/>
</dbReference>
<name>A0A953T9E8_9MOLU</name>
<evidence type="ECO:0000256" key="10">
    <source>
        <dbReference type="HAMAP-Rule" id="MF_00121"/>
    </source>
</evidence>
<reference evidence="12 13" key="1">
    <citation type="submission" date="2021-09" db="EMBL/GenBank/DDBJ databases">
        <title>WGS of Mycoplasma sp. Zaradi2 strains.</title>
        <authorList>
            <person name="Spergser J."/>
        </authorList>
    </citation>
    <scope>NUCLEOTIDE SEQUENCE [LARGE SCALE GENOMIC DNA]</scope>
    <source>
        <strain evidence="12 13">1331</strain>
    </source>
</reference>
<accession>A0A953T9E8</accession>
<evidence type="ECO:0000256" key="9">
    <source>
        <dbReference type="ARBA" id="ARBA00047913"/>
    </source>
</evidence>
<dbReference type="SUPFAM" id="SSF55931">
    <property type="entry name" value="Glutamine synthetase/guanido kinase"/>
    <property type="match status" value="1"/>
</dbReference>
<dbReference type="InterPro" id="IPR017959">
    <property type="entry name" value="Asn/Gln-tRNA_amidoTrfase_suB/E"/>
</dbReference>
<dbReference type="AlphaFoldDB" id="A0A953T9E8"/>
<comment type="subunit">
    <text evidence="2 10">Heterotrimer of A, B and C subunits.</text>
</comment>
<evidence type="ECO:0000256" key="8">
    <source>
        <dbReference type="ARBA" id="ARBA00047380"/>
    </source>
</evidence>
<comment type="catalytic activity">
    <reaction evidence="8 10">
        <text>L-aspartyl-tRNA(Asn) + L-glutamine + ATP + H2O = L-asparaginyl-tRNA(Asn) + L-glutamate + ADP + phosphate + 2 H(+)</text>
        <dbReference type="Rhea" id="RHEA:14513"/>
        <dbReference type="Rhea" id="RHEA-COMP:9674"/>
        <dbReference type="Rhea" id="RHEA-COMP:9677"/>
        <dbReference type="ChEBI" id="CHEBI:15377"/>
        <dbReference type="ChEBI" id="CHEBI:15378"/>
        <dbReference type="ChEBI" id="CHEBI:29985"/>
        <dbReference type="ChEBI" id="CHEBI:30616"/>
        <dbReference type="ChEBI" id="CHEBI:43474"/>
        <dbReference type="ChEBI" id="CHEBI:58359"/>
        <dbReference type="ChEBI" id="CHEBI:78515"/>
        <dbReference type="ChEBI" id="CHEBI:78516"/>
        <dbReference type="ChEBI" id="CHEBI:456216"/>
    </reaction>
</comment>
<evidence type="ECO:0000256" key="7">
    <source>
        <dbReference type="ARBA" id="ARBA00024799"/>
    </source>
</evidence>
<dbReference type="EMBL" id="JAIQBY010000002">
    <property type="protein sequence ID" value="MBZ4195194.1"/>
    <property type="molecule type" value="Genomic_DNA"/>
</dbReference>
<organism evidence="12 13">
    <name type="scientific">Mycoplasma tauri</name>
    <dbReference type="NCBI Taxonomy" id="547987"/>
    <lineage>
        <taxon>Bacteria</taxon>
        <taxon>Bacillati</taxon>
        <taxon>Mycoplasmatota</taxon>
        <taxon>Mollicutes</taxon>
        <taxon>Mycoplasmataceae</taxon>
        <taxon>Mycoplasma</taxon>
    </lineage>
</organism>
<comment type="caution">
    <text evidence="12">The sequence shown here is derived from an EMBL/GenBank/DDBJ whole genome shotgun (WGS) entry which is preliminary data.</text>
</comment>
<dbReference type="InterPro" id="IPR006075">
    <property type="entry name" value="Asn/Gln-tRNA_Trfase_suB/E_cat"/>
</dbReference>
<dbReference type="GO" id="GO:0005524">
    <property type="term" value="F:ATP binding"/>
    <property type="evidence" value="ECO:0007669"/>
    <property type="project" value="UniProtKB-KW"/>
</dbReference>
<proteinExistence type="inferred from homology"/>
<dbReference type="HAMAP" id="MF_00121">
    <property type="entry name" value="GatB"/>
    <property type="match status" value="1"/>
</dbReference>
<dbReference type="NCBIfam" id="NF004012">
    <property type="entry name" value="PRK05477.1-2"/>
    <property type="match status" value="1"/>
</dbReference>
<gene>
    <name evidence="10 12" type="primary">gatB</name>
    <name evidence="12" type="ORF">LAD73_00430</name>
</gene>
<dbReference type="InterPro" id="IPR004413">
    <property type="entry name" value="GatB"/>
</dbReference>
<sequence>MNNFEVVIGIEIHLELNTVTKMFSPAPNDFYAKPNTTINQIDLAYPGTLPLVNKKAVIYGVKLAKALNMTIDQEMHFDRKNYFYPDLPKGFQITQFYRPIGSNGYLEIDTENGKKRIDVERIHLEEDTARQYHGDVTQIDYNRAGVPLIEIVSKPVMSSSSEAVAYVDMIRRIALSLGISSAKMEQGSLRADINISLMPKGSKFFGTKVEIKNMNSFKAIKNAIEYEIKIQKEQIIKNQKVIQATKRYDEESQSTILMREKTNAIDYKYFPEPNIPIIKLTDDFINSIKLSELPWEKEKRYIDSGIQEIYVKSLINDNELSDYFDSMNYPDKDRLSKLFFAEIVSLANSKNIHPSRLNIQNFHFDYAIKKLDEGFISGKSFKKLIPLLEDYDGCVKTLIINNDLMQISDPEVITNWVNETINNNENVISEYIDRPEKVVKFVLGNVMKLSAGKVDPIKANEISICILNKKFHK</sequence>
<keyword evidence="6 10" id="KW-0648">Protein biosynthesis</keyword>
<dbReference type="InterPro" id="IPR003789">
    <property type="entry name" value="Asn/Gln_tRNA_amidoTrase-B-like"/>
</dbReference>
<evidence type="ECO:0000313" key="13">
    <source>
        <dbReference type="Proteomes" id="UP000772186"/>
    </source>
</evidence>
<dbReference type="RefSeq" id="WP_223644339.1">
    <property type="nucleotide sequence ID" value="NZ_JAIQBY010000002.1"/>
</dbReference>
<comment type="function">
    <text evidence="7 10">Allows the formation of correctly charged Asn-tRNA(Asn) or Gln-tRNA(Gln) through the transamidation of misacylated Asp-tRNA(Asn) or Glu-tRNA(Gln) in organisms which lack either or both of asparaginyl-tRNA or glutaminyl-tRNA synthetases. The reaction takes place in the presence of glutamine and ATP through an activated phospho-Asp-tRNA(Asn) or phospho-Glu-tRNA(Gln).</text>
</comment>
<dbReference type="Pfam" id="PF02934">
    <property type="entry name" value="GatB_N"/>
    <property type="match status" value="1"/>
</dbReference>
<dbReference type="GO" id="GO:0050567">
    <property type="term" value="F:glutaminyl-tRNA synthase (glutamine-hydrolyzing) activity"/>
    <property type="evidence" value="ECO:0007669"/>
    <property type="project" value="UniProtKB-UniRule"/>
</dbReference>
<comment type="similarity">
    <text evidence="1 10">Belongs to the GatB/GatE family. GatB subfamily.</text>
</comment>
<evidence type="ECO:0000256" key="5">
    <source>
        <dbReference type="ARBA" id="ARBA00022840"/>
    </source>
</evidence>
<dbReference type="GO" id="GO:0006412">
    <property type="term" value="P:translation"/>
    <property type="evidence" value="ECO:0007669"/>
    <property type="project" value="UniProtKB-UniRule"/>
</dbReference>
<dbReference type="PANTHER" id="PTHR11659:SF0">
    <property type="entry name" value="GLUTAMYL-TRNA(GLN) AMIDOTRANSFERASE SUBUNIT B, MITOCHONDRIAL"/>
    <property type="match status" value="1"/>
</dbReference>
<comment type="catalytic activity">
    <reaction evidence="9 10">
        <text>L-glutamyl-tRNA(Gln) + L-glutamine + ATP + H2O = L-glutaminyl-tRNA(Gln) + L-glutamate + ADP + phosphate + H(+)</text>
        <dbReference type="Rhea" id="RHEA:17521"/>
        <dbReference type="Rhea" id="RHEA-COMP:9681"/>
        <dbReference type="Rhea" id="RHEA-COMP:9684"/>
        <dbReference type="ChEBI" id="CHEBI:15377"/>
        <dbReference type="ChEBI" id="CHEBI:15378"/>
        <dbReference type="ChEBI" id="CHEBI:29985"/>
        <dbReference type="ChEBI" id="CHEBI:30616"/>
        <dbReference type="ChEBI" id="CHEBI:43474"/>
        <dbReference type="ChEBI" id="CHEBI:58359"/>
        <dbReference type="ChEBI" id="CHEBI:78520"/>
        <dbReference type="ChEBI" id="CHEBI:78521"/>
        <dbReference type="ChEBI" id="CHEBI:456216"/>
    </reaction>
</comment>
<keyword evidence="3 10" id="KW-0436">Ligase</keyword>
<dbReference type="Pfam" id="PF02637">
    <property type="entry name" value="GatB_Yqey"/>
    <property type="match status" value="1"/>
</dbReference>
<evidence type="ECO:0000259" key="11">
    <source>
        <dbReference type="SMART" id="SM00845"/>
    </source>
</evidence>